<feature type="region of interest" description="Disordered" evidence="2">
    <location>
        <begin position="679"/>
        <end position="700"/>
    </location>
</feature>
<evidence type="ECO:0000256" key="2">
    <source>
        <dbReference type="SAM" id="MobiDB-lite"/>
    </source>
</evidence>
<dbReference type="Proteomes" id="UP000006696">
    <property type="component" value="Segment"/>
</dbReference>
<evidence type="ECO:0000313" key="3">
    <source>
        <dbReference type="EMBL" id="ABQ12466.1"/>
    </source>
</evidence>
<feature type="region of interest" description="Disordered" evidence="2">
    <location>
        <begin position="35"/>
        <end position="78"/>
    </location>
</feature>
<feature type="coiled-coil region" evidence="1">
    <location>
        <begin position="1123"/>
        <end position="1157"/>
    </location>
</feature>
<keyword evidence="1" id="KW-0175">Coiled coil</keyword>
<name>A5HL40_9CAUD</name>
<sequence length="1495" mass="163501">MSEPLIGNKPNDNKIDVPSIKVKEPTSQAEFTAILEEASKAHAKPVQQKPTTEPVRTPVTTDSGSIDVPPVVPSSDVPSDVIDSIAGQREPGTYSPLVAPGEPLQQERPTLRLPVYPQQDFNTPSADVQPYQGQQVYSTADPLVFGNTVSDERFNHWVSEAQKQATQMRPTDMLSQAFRVPQLDPSVSGGFAPTSQNQPWWGSPEQTEGYYDKQTGRWVQLKRNDFNIFKGKFGEFGQGLIGGGMQLLNIPQAVVQGGIADAANIFGALGSGLDKSGGLFGAIMNPGKFAQAVGQTWQQNSPVAQGQAPLTDANPSGFFQQLRNNSYTVAGLSGRNTTGTNSRRDASGRVEPFGQLYEKPSTLALPGREKETTTLGLGITQGTNVRRERNTVDEIAIRAATALVPGISEAERQRRQQDYLSKDYQLGGVFRGLGVDIVTGGLGEKLLGGLVQGATRQTTRQAVREVVVTRKPLPEVPKLPPGRTAAPTRRLPPAQGINNPAYQLPPANRGLRQAPEVLEVKPVEPRVIVTPPSGRDEFGRIIADDKPVVQQPDRLVKPYKQELPGTPERLALPETSQPRPSVEPEPPIYVVSGDGSVQGTFRDGKPYRPIDLGEATFDKVNTTVRIRPEDVPTVEVEALTVPYTELPPSAFTVSDTRVFKRRVSRPDAVEVQATDITGELRPKLEGTDPNTPRLNPSPDEELKIPFQAYDKQGVPLPELQRTPEQIINGMVDGVDSLFKEYEDVLKRAEDQRLLSPAREFTTADLTRKALPEGTSPKLLDELNAPGTPLPTLKAREPLPDLRKLDKASEDIIDQMAKGLVSLDDGLKKLNELDKLKAVGDEAGRIAKEAREIADKLSPNSPALLKKLGYVQTEPGVIQSQAAQVNQKVRKVVRATDKETPVVSPLLKAPDVLKVVDAEVFSPQYSLADFAKLVTREQAGAVYNPNAMKRGERTVASLIEVGKRITLPDGTTLLPGDTKPSTVNTFAKLNRKIERALESAGVPMQDRTYYRQIFSRNGIPIPENLPDDLIIRVGKAKPDGTPETLAVSSKPKQDVTPTLPLSDDYGVAVMMTYRDGKLVPTDRQPMKAIPAVGERNWKPWVYQKDLPVELVSKSPEGLDLTVRRAEVETNIAQLSDEYQAAKVNLEAVSKELNNALTKLDKVPDAGGRTLLDDPVFTKQEQVVGNSTNWLVDGANDGSPMFHGTRVNDLDLAKADPVKGASRSELGTAIYLTKNVDEATAKATADVNRHLPMLSGRSFGDGVVHEARIKPTAVIIKDTHLLDDDMKRIFLDAAESTYGYEYPKVVRALDKALNKEGVTIKQAYALLDKAVLKFTGDVVEKELLTTQRDIVSQLRMYGIDGVSSADTVAIYNPDVIKTVARTGIGEVEDTLEHAVARLNVDSLAASRNPESPFLKASHAESKVRMLSELQEVAERELKQAQERLVDEVNKLADIDNELEGLSLSERNKLRQEALDADKRTYESFKRELNKPNDTNCL</sequence>
<evidence type="ECO:0000313" key="4">
    <source>
        <dbReference type="Proteomes" id="UP000006696"/>
    </source>
</evidence>
<dbReference type="KEGG" id="vg:5220467"/>
<gene>
    <name evidence="3" type="ORF">PfWMP3_26</name>
</gene>
<protein>
    <submittedName>
        <fullName evidence="3">PfWMP3_26</fullName>
    </submittedName>
</protein>
<feature type="compositionally biased region" description="Low complexity" evidence="2">
    <location>
        <begin position="50"/>
        <end position="78"/>
    </location>
</feature>
<organism evidence="3 4">
    <name type="scientific">Phormidium phage Pf-WMP3</name>
    <dbReference type="NCBI Taxonomy" id="2914005"/>
    <lineage>
        <taxon>Viruses</taxon>
        <taxon>Duplodnaviria</taxon>
        <taxon>Heunggongvirae</taxon>
        <taxon>Uroviricota</taxon>
        <taxon>Caudoviricetes</taxon>
        <taxon>Saffermanviridae</taxon>
        <taxon>Wumptrevirus</taxon>
        <taxon>Wumptrevirus WMP3</taxon>
    </lineage>
</organism>
<accession>A5HL40</accession>
<feature type="region of interest" description="Disordered" evidence="2">
    <location>
        <begin position="771"/>
        <end position="790"/>
    </location>
</feature>
<dbReference type="GeneID" id="5220467"/>
<feature type="region of interest" description="Disordered" evidence="2">
    <location>
        <begin position="330"/>
        <end position="349"/>
    </location>
</feature>
<feature type="coiled-coil region" evidence="1">
    <location>
        <begin position="1421"/>
        <end position="1455"/>
    </location>
</feature>
<proteinExistence type="predicted"/>
<reference evidence="3 4" key="1">
    <citation type="journal article" date="2008" name="Microb. Ecol.">
        <title>Genomic analysis of freshwater cyanophage Pf-WMP3 Infecting cyanobacterium Phormidium foveolarum: the conserved elements for a phage.</title>
        <authorList>
            <person name="Liu X."/>
            <person name="Kong S."/>
            <person name="Shi M."/>
            <person name="Fu L."/>
            <person name="Gao Y."/>
            <person name="An C."/>
        </authorList>
    </citation>
    <scope>NUCLEOTIDE SEQUENCE [LARGE SCALE GENOMIC DNA]</scope>
</reference>
<feature type="compositionally biased region" description="Polar residues" evidence="2">
    <location>
        <begin position="330"/>
        <end position="341"/>
    </location>
</feature>
<dbReference type="EMBL" id="EF537008">
    <property type="protein sequence ID" value="ABQ12466.1"/>
    <property type="molecule type" value="Genomic_DNA"/>
</dbReference>
<keyword evidence="4" id="KW-1185">Reference proteome</keyword>
<feature type="region of interest" description="Disordered" evidence="2">
    <location>
        <begin position="561"/>
        <end position="586"/>
    </location>
</feature>
<dbReference type="RefSeq" id="YP_001285791.1">
    <property type="nucleotide sequence ID" value="NC_009551.1"/>
</dbReference>
<evidence type="ECO:0000256" key="1">
    <source>
        <dbReference type="SAM" id="Coils"/>
    </source>
</evidence>
<feature type="region of interest" description="Disordered" evidence="2">
    <location>
        <begin position="473"/>
        <end position="498"/>
    </location>
</feature>